<dbReference type="SUPFAM" id="SSF56112">
    <property type="entry name" value="Protein kinase-like (PK-like)"/>
    <property type="match status" value="1"/>
</dbReference>
<dbReference type="RefSeq" id="XP_038060335.1">
    <property type="nucleotide sequence ID" value="XM_038204407.1"/>
</dbReference>
<dbReference type="GO" id="GO:0007166">
    <property type="term" value="P:cell surface receptor signaling pathway"/>
    <property type="evidence" value="ECO:0007669"/>
    <property type="project" value="InterPro"/>
</dbReference>
<dbReference type="GO" id="GO:0005524">
    <property type="term" value="F:ATP binding"/>
    <property type="evidence" value="ECO:0007669"/>
    <property type="project" value="UniProtKB-KW"/>
</dbReference>
<dbReference type="OMA" id="LEPIWSA"/>
<evidence type="ECO:0000313" key="4">
    <source>
        <dbReference type="EnsemblMetazoa" id="XP_038060335.1"/>
    </source>
</evidence>
<dbReference type="Gene3D" id="1.10.510.10">
    <property type="entry name" value="Transferase(Phosphotransferase) domain 1"/>
    <property type="match status" value="1"/>
</dbReference>
<keyword evidence="2" id="KW-0067">ATP-binding</keyword>
<dbReference type="PROSITE" id="PS50011">
    <property type="entry name" value="PROTEIN_KINASE_DOM"/>
    <property type="match status" value="1"/>
</dbReference>
<dbReference type="Gene3D" id="1.20.930.20">
    <property type="entry name" value="Adaptor protein Cbl, N-terminal domain"/>
    <property type="match status" value="1"/>
</dbReference>
<dbReference type="InterPro" id="IPR051681">
    <property type="entry name" value="Ser/Thr_Kinases-Pseudokinases"/>
</dbReference>
<dbReference type="InterPro" id="IPR001245">
    <property type="entry name" value="Ser-Thr/Tyr_kinase_cat_dom"/>
</dbReference>
<dbReference type="GO" id="GO:0097527">
    <property type="term" value="P:necroptotic signaling pathway"/>
    <property type="evidence" value="ECO:0007669"/>
    <property type="project" value="TreeGrafter"/>
</dbReference>
<dbReference type="GeneID" id="119731275"/>
<dbReference type="GO" id="GO:0004672">
    <property type="term" value="F:protein kinase activity"/>
    <property type="evidence" value="ECO:0007669"/>
    <property type="project" value="InterPro"/>
</dbReference>
<dbReference type="OrthoDB" id="4062651at2759"/>
<dbReference type="InterPro" id="IPR036537">
    <property type="entry name" value="Adaptor_Cbl_N_dom_sf"/>
</dbReference>
<evidence type="ECO:0000256" key="2">
    <source>
        <dbReference type="ARBA" id="ARBA00022840"/>
    </source>
</evidence>
<feature type="domain" description="Protein kinase" evidence="3">
    <location>
        <begin position="223"/>
        <end position="492"/>
    </location>
</feature>
<dbReference type="PANTHER" id="PTHR44329:SF298">
    <property type="entry name" value="MIXED LINEAGE KINASE DOMAIN-LIKE PROTEIN"/>
    <property type="match status" value="1"/>
</dbReference>
<proteinExistence type="predicted"/>
<dbReference type="Proteomes" id="UP000887568">
    <property type="component" value="Unplaced"/>
</dbReference>
<keyword evidence="1" id="KW-0547">Nucleotide-binding</keyword>
<dbReference type="Pfam" id="PF22215">
    <property type="entry name" value="MLKL_N"/>
    <property type="match status" value="1"/>
</dbReference>
<dbReference type="AlphaFoldDB" id="A0A914A917"/>
<accession>A0A914A917</accession>
<evidence type="ECO:0000256" key="1">
    <source>
        <dbReference type="ARBA" id="ARBA00022741"/>
    </source>
</evidence>
<organism evidence="4 5">
    <name type="scientific">Patiria miniata</name>
    <name type="common">Bat star</name>
    <name type="synonym">Asterina miniata</name>
    <dbReference type="NCBI Taxonomy" id="46514"/>
    <lineage>
        <taxon>Eukaryota</taxon>
        <taxon>Metazoa</taxon>
        <taxon>Echinodermata</taxon>
        <taxon>Eleutherozoa</taxon>
        <taxon>Asterozoa</taxon>
        <taxon>Asteroidea</taxon>
        <taxon>Valvatacea</taxon>
        <taxon>Valvatida</taxon>
        <taxon>Asterinidae</taxon>
        <taxon>Patiria</taxon>
    </lineage>
</organism>
<dbReference type="InterPro" id="IPR011009">
    <property type="entry name" value="Kinase-like_dom_sf"/>
</dbReference>
<dbReference type="InterPro" id="IPR059179">
    <property type="entry name" value="MLKL-like_MCAfunc"/>
</dbReference>
<protein>
    <recommendedName>
        <fullName evidence="3">Protein kinase domain-containing protein</fullName>
    </recommendedName>
</protein>
<evidence type="ECO:0000313" key="5">
    <source>
        <dbReference type="Proteomes" id="UP000887568"/>
    </source>
</evidence>
<keyword evidence="5" id="KW-1185">Reference proteome</keyword>
<name>A0A914A917_PATMI</name>
<dbReference type="EnsemblMetazoa" id="XM_038204407.1">
    <property type="protein sequence ID" value="XP_038060335.1"/>
    <property type="gene ID" value="LOC119731275"/>
</dbReference>
<dbReference type="Pfam" id="PF07714">
    <property type="entry name" value="PK_Tyr_Ser-Thr"/>
    <property type="match status" value="1"/>
</dbReference>
<dbReference type="CDD" id="cd21037">
    <property type="entry name" value="MLKL_NTD"/>
    <property type="match status" value="1"/>
</dbReference>
<dbReference type="InterPro" id="IPR000719">
    <property type="entry name" value="Prot_kinase_dom"/>
</dbReference>
<reference evidence="4" key="1">
    <citation type="submission" date="2022-11" db="UniProtKB">
        <authorList>
            <consortium name="EnsemblMetazoa"/>
        </authorList>
    </citation>
    <scope>IDENTIFICATION</scope>
</reference>
<dbReference type="InterPro" id="IPR054000">
    <property type="entry name" value="MLKL_N"/>
</dbReference>
<sequence>MEVVSLAQLIVSTVKKIYERIEEVKHFKNRHRSLKIRINDLMPAIEKLASSEQHVPDHARAPDGLKLFSKPLGGILQLFKRIHDFLGSLDNHRFPDLYKLLYAGRIGRDFDEYSEELQSKSSALHLCLGTENREVSYPCFNASRLEDDKADQEEDERDLIGAYHAGSEKMQDDISKLAEGQEEMKKMLENLKVLPTTSSENPRAISKHQRVEAGLQQINPDQLGDKSDLRTGRFGENYSAMYMRERVAVKSFSTCNDKSVKEDLLREANNLLRLNSSYVVRLLGVWTKKDPYLLVFEYMAKGCLREVLDSVDKDGTNMKILPWERRVQMALDGALGLCRMHNTEPSIMHRDVTSDVFLVDNNWKMKISGVGFAATQKSIRRSMQGVGEKKQKAGQTVNYISPERWVNVDYEPDKPIDIYSYGIVMWEIASGSKPYEGLDGSQIREFVLQKKNKLPLPKACPGEFKKLIDDCRQFDPENRPIAGDIVDRLQKLRSSLEETWC</sequence>
<evidence type="ECO:0000259" key="3">
    <source>
        <dbReference type="PROSITE" id="PS50011"/>
    </source>
</evidence>
<dbReference type="PANTHER" id="PTHR44329">
    <property type="entry name" value="SERINE/THREONINE-PROTEIN KINASE TNNI3K-RELATED"/>
    <property type="match status" value="1"/>
</dbReference>